<accession>A0A7I8LKK6</accession>
<evidence type="ECO:0000256" key="1">
    <source>
        <dbReference type="SAM" id="MobiDB-lite"/>
    </source>
</evidence>
<dbReference type="AlphaFoldDB" id="A0A7I8LKK6"/>
<protein>
    <submittedName>
        <fullName evidence="2">Uncharacterized protein</fullName>
    </submittedName>
</protein>
<feature type="region of interest" description="Disordered" evidence="1">
    <location>
        <begin position="67"/>
        <end position="92"/>
    </location>
</feature>
<organism evidence="2 3">
    <name type="scientific">Spirodela intermedia</name>
    <name type="common">Intermediate duckweed</name>
    <dbReference type="NCBI Taxonomy" id="51605"/>
    <lineage>
        <taxon>Eukaryota</taxon>
        <taxon>Viridiplantae</taxon>
        <taxon>Streptophyta</taxon>
        <taxon>Embryophyta</taxon>
        <taxon>Tracheophyta</taxon>
        <taxon>Spermatophyta</taxon>
        <taxon>Magnoliopsida</taxon>
        <taxon>Liliopsida</taxon>
        <taxon>Araceae</taxon>
        <taxon>Lemnoideae</taxon>
        <taxon>Spirodela</taxon>
    </lineage>
</organism>
<gene>
    <name evidence="2" type="ORF">SI8410_17020824</name>
</gene>
<sequence length="92" mass="10157">MAWKILQASSSMPACAQAERTPMKVTSLGLHSPRSISRNRERALSASPCLARPPIMAVKDITFRRSKPSNTLQASSTSPHLEYMEMSELQTP</sequence>
<evidence type="ECO:0000313" key="2">
    <source>
        <dbReference type="EMBL" id="CAA7410146.1"/>
    </source>
</evidence>
<reference evidence="2" key="1">
    <citation type="submission" date="2020-02" db="EMBL/GenBank/DDBJ databases">
        <authorList>
            <person name="Scholz U."/>
            <person name="Mascher M."/>
            <person name="Fiebig A."/>
        </authorList>
    </citation>
    <scope>NUCLEOTIDE SEQUENCE</scope>
</reference>
<proteinExistence type="predicted"/>
<evidence type="ECO:0000313" key="3">
    <source>
        <dbReference type="Proteomes" id="UP000663760"/>
    </source>
</evidence>
<name>A0A7I8LKK6_SPIIN</name>
<feature type="compositionally biased region" description="Polar residues" evidence="1">
    <location>
        <begin position="68"/>
        <end position="79"/>
    </location>
</feature>
<keyword evidence="3" id="KW-1185">Reference proteome</keyword>
<dbReference type="EMBL" id="LR746280">
    <property type="protein sequence ID" value="CAA7410146.1"/>
    <property type="molecule type" value="Genomic_DNA"/>
</dbReference>
<dbReference type="Proteomes" id="UP000663760">
    <property type="component" value="Chromosome 17"/>
</dbReference>